<evidence type="ECO:0000256" key="5">
    <source>
        <dbReference type="ARBA" id="ARBA00022970"/>
    </source>
</evidence>
<dbReference type="AlphaFoldDB" id="A0LKL1"/>
<dbReference type="GO" id="GO:0015807">
    <property type="term" value="P:L-amino acid transport"/>
    <property type="evidence" value="ECO:0007669"/>
    <property type="project" value="TreeGrafter"/>
</dbReference>
<dbReference type="OrthoDB" id="9778870at2"/>
<dbReference type="Pfam" id="PF00005">
    <property type="entry name" value="ABC_tran"/>
    <property type="match status" value="1"/>
</dbReference>
<keyword evidence="2" id="KW-0813">Transport</keyword>
<dbReference type="eggNOG" id="COG0410">
    <property type="taxonomic scope" value="Bacteria"/>
</dbReference>
<evidence type="ECO:0000256" key="1">
    <source>
        <dbReference type="ARBA" id="ARBA00005417"/>
    </source>
</evidence>
<keyword evidence="4" id="KW-0067">ATP-binding</keyword>
<evidence type="ECO:0000256" key="3">
    <source>
        <dbReference type="ARBA" id="ARBA00022741"/>
    </source>
</evidence>
<dbReference type="InterPro" id="IPR017871">
    <property type="entry name" value="ABC_transporter-like_CS"/>
</dbReference>
<comment type="similarity">
    <text evidence="1">Belongs to the ABC transporter superfamily.</text>
</comment>
<dbReference type="SUPFAM" id="SSF52540">
    <property type="entry name" value="P-loop containing nucleoside triphosphate hydrolases"/>
    <property type="match status" value="1"/>
</dbReference>
<dbReference type="InterPro" id="IPR052156">
    <property type="entry name" value="BCAA_Transport_ATP-bd_LivF"/>
</dbReference>
<dbReference type="Proteomes" id="UP000001784">
    <property type="component" value="Chromosome"/>
</dbReference>
<keyword evidence="8" id="KW-1185">Reference proteome</keyword>
<dbReference type="CDD" id="cd03224">
    <property type="entry name" value="ABC_TM1139_LivF_branched"/>
    <property type="match status" value="1"/>
</dbReference>
<dbReference type="Gene3D" id="3.40.50.300">
    <property type="entry name" value="P-loop containing nucleotide triphosphate hydrolases"/>
    <property type="match status" value="1"/>
</dbReference>
<dbReference type="InterPro" id="IPR003439">
    <property type="entry name" value="ABC_transporter-like_ATP-bd"/>
</dbReference>
<sequence length="233" mass="25973">MLEVSAIDVFRGETQVLWEVSFDVHLGERVAILGSNGAGKSSLLAAITGVLPPRRGEIRFRGEPLRGMKPHRIIQSGVALVPEGRRVYREMTVAENLEMGAYPKRGRADMQRTMEHVMHIFPALEKRRGQAAGTLSGGEQQMLAVGRALMSRPELLLIDELSLGLAPLVTREIYRALDRLVEETTILLVEQNVEQALRHSQRAYVMESGRMVREGVSADLMEDDGIRRAYLGM</sequence>
<dbReference type="PANTHER" id="PTHR43820:SF4">
    <property type="entry name" value="HIGH-AFFINITY BRANCHED-CHAIN AMINO ACID TRANSPORT ATP-BINDING PROTEIN LIVF"/>
    <property type="match status" value="1"/>
</dbReference>
<reference evidence="7 8" key="1">
    <citation type="submission" date="2006-10" db="EMBL/GenBank/DDBJ databases">
        <title>Complete sequence of Syntrophobacter fumaroxidans MPOB.</title>
        <authorList>
            <consortium name="US DOE Joint Genome Institute"/>
            <person name="Copeland A."/>
            <person name="Lucas S."/>
            <person name="Lapidus A."/>
            <person name="Barry K."/>
            <person name="Detter J.C."/>
            <person name="Glavina del Rio T."/>
            <person name="Hammon N."/>
            <person name="Israni S."/>
            <person name="Pitluck S."/>
            <person name="Goltsman E.G."/>
            <person name="Martinez M."/>
            <person name="Schmutz J."/>
            <person name="Larimer F."/>
            <person name="Land M."/>
            <person name="Hauser L."/>
            <person name="Kyrpides N."/>
            <person name="Kim E."/>
            <person name="Boone D.R."/>
            <person name="Brockman F."/>
            <person name="Culley D."/>
            <person name="Ferry J."/>
            <person name="Gunsalus R."/>
            <person name="McInerney M.J."/>
            <person name="Morrison M."/>
            <person name="Plugge C."/>
            <person name="Rohlin L."/>
            <person name="Scholten J."/>
            <person name="Sieber J."/>
            <person name="Stams A.J.M."/>
            <person name="Worm P."/>
            <person name="Henstra A.M."/>
            <person name="Richardson P."/>
        </authorList>
    </citation>
    <scope>NUCLEOTIDE SEQUENCE [LARGE SCALE GENOMIC DNA]</scope>
    <source>
        <strain evidence="8">DSM 10017 / MPOB</strain>
    </source>
</reference>
<dbReference type="PROSITE" id="PS00211">
    <property type="entry name" value="ABC_TRANSPORTER_1"/>
    <property type="match status" value="1"/>
</dbReference>
<dbReference type="SMART" id="SM00382">
    <property type="entry name" value="AAA"/>
    <property type="match status" value="1"/>
</dbReference>
<proteinExistence type="inferred from homology"/>
<evidence type="ECO:0000256" key="2">
    <source>
        <dbReference type="ARBA" id="ARBA00022448"/>
    </source>
</evidence>
<evidence type="ECO:0000256" key="4">
    <source>
        <dbReference type="ARBA" id="ARBA00022840"/>
    </source>
</evidence>
<dbReference type="InParanoid" id="A0LKL1"/>
<evidence type="ECO:0000259" key="6">
    <source>
        <dbReference type="PROSITE" id="PS50893"/>
    </source>
</evidence>
<dbReference type="InterPro" id="IPR027417">
    <property type="entry name" value="P-loop_NTPase"/>
</dbReference>
<dbReference type="PANTHER" id="PTHR43820">
    <property type="entry name" value="HIGH-AFFINITY BRANCHED-CHAIN AMINO ACID TRANSPORT ATP-BINDING PROTEIN LIVF"/>
    <property type="match status" value="1"/>
</dbReference>
<keyword evidence="3" id="KW-0547">Nucleotide-binding</keyword>
<dbReference type="RefSeq" id="WP_011699132.1">
    <property type="nucleotide sequence ID" value="NC_008554.1"/>
</dbReference>
<dbReference type="GO" id="GO:0016887">
    <property type="term" value="F:ATP hydrolysis activity"/>
    <property type="evidence" value="ECO:0007669"/>
    <property type="project" value="InterPro"/>
</dbReference>
<gene>
    <name evidence="7" type="ordered locus">Sfum_2281</name>
</gene>
<evidence type="ECO:0000313" key="7">
    <source>
        <dbReference type="EMBL" id="ABK17963.1"/>
    </source>
</evidence>
<dbReference type="InterPro" id="IPR003593">
    <property type="entry name" value="AAA+_ATPase"/>
</dbReference>
<dbReference type="GO" id="GO:0015658">
    <property type="term" value="F:branched-chain amino acid transmembrane transporter activity"/>
    <property type="evidence" value="ECO:0007669"/>
    <property type="project" value="TreeGrafter"/>
</dbReference>
<dbReference type="GO" id="GO:0005524">
    <property type="term" value="F:ATP binding"/>
    <property type="evidence" value="ECO:0007669"/>
    <property type="project" value="UniProtKB-KW"/>
</dbReference>
<organism evidence="7 8">
    <name type="scientific">Syntrophobacter fumaroxidans (strain DSM 10017 / MPOB)</name>
    <dbReference type="NCBI Taxonomy" id="335543"/>
    <lineage>
        <taxon>Bacteria</taxon>
        <taxon>Pseudomonadati</taxon>
        <taxon>Thermodesulfobacteriota</taxon>
        <taxon>Syntrophobacteria</taxon>
        <taxon>Syntrophobacterales</taxon>
        <taxon>Syntrophobacteraceae</taxon>
        <taxon>Syntrophobacter</taxon>
    </lineage>
</organism>
<dbReference type="KEGG" id="sfu:Sfum_2281"/>
<dbReference type="STRING" id="335543.Sfum_2281"/>
<dbReference type="PROSITE" id="PS50893">
    <property type="entry name" value="ABC_TRANSPORTER_2"/>
    <property type="match status" value="1"/>
</dbReference>
<name>A0LKL1_SYNFM</name>
<protein>
    <submittedName>
        <fullName evidence="7">ABC transporter related</fullName>
    </submittedName>
</protein>
<accession>A0LKL1</accession>
<dbReference type="HOGENOM" id="CLU_000604_1_2_7"/>
<dbReference type="EMBL" id="CP000478">
    <property type="protein sequence ID" value="ABK17963.1"/>
    <property type="molecule type" value="Genomic_DNA"/>
</dbReference>
<keyword evidence="5" id="KW-0029">Amino-acid transport</keyword>
<feature type="domain" description="ABC transporter" evidence="6">
    <location>
        <begin position="2"/>
        <end position="233"/>
    </location>
</feature>
<evidence type="ECO:0000313" key="8">
    <source>
        <dbReference type="Proteomes" id="UP000001784"/>
    </source>
</evidence>